<evidence type="ECO:0000256" key="1">
    <source>
        <dbReference type="ARBA" id="ARBA00011738"/>
    </source>
</evidence>
<dbReference type="PROSITE" id="PS01272">
    <property type="entry name" value="GCKR"/>
    <property type="match status" value="1"/>
</dbReference>
<reference evidence="14 15" key="1">
    <citation type="submission" date="2019-11" db="EMBL/GenBank/DDBJ databases">
        <title>Genome sequences of 17 halophilic strains isolated from different environments.</title>
        <authorList>
            <person name="Furrow R.E."/>
        </authorList>
    </citation>
    <scope>NUCLEOTIDE SEQUENCE [LARGE SCALE GENOMIC DNA]</scope>
    <source>
        <strain evidence="14 15">22511_23_Filter</strain>
    </source>
</reference>
<dbReference type="GO" id="GO:0097173">
    <property type="term" value="P:N-acetylmuramic acid catabolic process"/>
    <property type="evidence" value="ECO:0007669"/>
    <property type="project" value="UniProtKB-UniPathway"/>
</dbReference>
<evidence type="ECO:0000259" key="13">
    <source>
        <dbReference type="PROSITE" id="PS51464"/>
    </source>
</evidence>
<evidence type="ECO:0000256" key="10">
    <source>
        <dbReference type="ARBA" id="ARBA00077905"/>
    </source>
</evidence>
<dbReference type="Pfam" id="PF20741">
    <property type="entry name" value="GKRP-like_C"/>
    <property type="match status" value="1"/>
</dbReference>
<evidence type="ECO:0000313" key="14">
    <source>
        <dbReference type="EMBL" id="MYL20892.1"/>
    </source>
</evidence>
<dbReference type="NCBIfam" id="NF009222">
    <property type="entry name" value="PRK12570.1"/>
    <property type="match status" value="1"/>
</dbReference>
<comment type="similarity">
    <text evidence="7 12">Belongs to the GCKR-like family. MurNAc-6-P etherase subfamily.</text>
</comment>
<evidence type="ECO:0000256" key="7">
    <source>
        <dbReference type="ARBA" id="ARBA00061234"/>
    </source>
</evidence>
<dbReference type="GO" id="GO:0016835">
    <property type="term" value="F:carbon-oxygen lyase activity"/>
    <property type="evidence" value="ECO:0007669"/>
    <property type="project" value="UniProtKB-UniRule"/>
</dbReference>
<evidence type="ECO:0000256" key="12">
    <source>
        <dbReference type="HAMAP-Rule" id="MF_00068"/>
    </source>
</evidence>
<feature type="active site" evidence="12">
    <location>
        <position position="116"/>
    </location>
</feature>
<sequence>MTDSLTYLTTEQRNERTIHMDQMTTVEMLTVMNDEDHKAAEAVKKVLPAITKAVDHITEALKSGGRLFYVGAGTSGRLGVLDASECPPTFMVDPSLVQAVMAGGGGAFTEAKENSEDNEKQGREDLKARELTKQDVVVGITASGRTPYPIGALAYAGKMGAFTISLSCNDHSEISKKAACPIEVIVGPEVLTGSTRLKSATAHKMVLNMLSTAVMVKLGKVYENLMVDVHANNYKLRERAKSILMEAAGTSYEEAEEALQKAQHQVKPAIVMLKKKVSFQAAGRLLDAHGGKLRDAVEAET</sequence>
<feature type="active site" description="Proton donor" evidence="12">
    <location>
        <position position="85"/>
    </location>
</feature>
<evidence type="ECO:0000256" key="2">
    <source>
        <dbReference type="ARBA" id="ARBA00023239"/>
    </source>
</evidence>
<keyword evidence="3 12" id="KW-0119">Carbohydrate metabolism</keyword>
<dbReference type="GO" id="GO:0009254">
    <property type="term" value="P:peptidoglycan turnover"/>
    <property type="evidence" value="ECO:0007669"/>
    <property type="project" value="TreeGrafter"/>
</dbReference>
<evidence type="ECO:0000256" key="3">
    <source>
        <dbReference type="ARBA" id="ARBA00023277"/>
    </source>
</evidence>
<dbReference type="SUPFAM" id="SSF53697">
    <property type="entry name" value="SIS domain"/>
    <property type="match status" value="1"/>
</dbReference>
<protein>
    <recommendedName>
        <fullName evidence="9 12">N-acetylmuramic acid 6-phosphate etherase</fullName>
        <shortName evidence="12">MurNAc-6-P etherase</shortName>
        <ecNumber evidence="8 12">4.2.1.126</ecNumber>
    </recommendedName>
    <alternativeName>
        <fullName evidence="11 12">N-acetylmuramic acid 6-phosphate hydrolase</fullName>
    </alternativeName>
    <alternativeName>
        <fullName evidence="10 12">N-acetylmuramic acid 6-phosphate lyase</fullName>
    </alternativeName>
</protein>
<dbReference type="GO" id="GO:0016803">
    <property type="term" value="F:ether hydrolase activity"/>
    <property type="evidence" value="ECO:0007669"/>
    <property type="project" value="TreeGrafter"/>
</dbReference>
<dbReference type="InterPro" id="IPR001347">
    <property type="entry name" value="SIS_dom"/>
</dbReference>
<dbReference type="InterPro" id="IPR040190">
    <property type="entry name" value="MURQ/GCKR"/>
</dbReference>
<dbReference type="PANTHER" id="PTHR10088:SF4">
    <property type="entry name" value="GLUCOKINASE REGULATORY PROTEIN"/>
    <property type="match status" value="1"/>
</dbReference>
<evidence type="ECO:0000256" key="9">
    <source>
        <dbReference type="ARBA" id="ARBA00070061"/>
    </source>
</evidence>
<dbReference type="PANTHER" id="PTHR10088">
    <property type="entry name" value="GLUCOKINASE REGULATORY PROTEIN"/>
    <property type="match status" value="1"/>
</dbReference>
<feature type="domain" description="SIS" evidence="13">
    <location>
        <begin position="57"/>
        <end position="220"/>
    </location>
</feature>
<comment type="pathway">
    <text evidence="5">Amino-sugar metabolism; 1,6-anhydro-N-acetylmuramate degradation.</text>
</comment>
<dbReference type="EC" id="4.2.1.126" evidence="8 12"/>
<evidence type="ECO:0000313" key="15">
    <source>
        <dbReference type="Proteomes" id="UP000460949"/>
    </source>
</evidence>
<dbReference type="FunFam" id="3.40.50.10490:FF:000014">
    <property type="entry name" value="N-acetylmuramic acid 6-phosphate etherase"/>
    <property type="match status" value="1"/>
</dbReference>
<organism evidence="14 15">
    <name type="scientific">Halobacillus litoralis</name>
    <dbReference type="NCBI Taxonomy" id="45668"/>
    <lineage>
        <taxon>Bacteria</taxon>
        <taxon>Bacillati</taxon>
        <taxon>Bacillota</taxon>
        <taxon>Bacilli</taxon>
        <taxon>Bacillales</taxon>
        <taxon>Bacillaceae</taxon>
        <taxon>Halobacillus</taxon>
    </lineage>
</organism>
<evidence type="ECO:0000256" key="5">
    <source>
        <dbReference type="ARBA" id="ARBA00060595"/>
    </source>
</evidence>
<comment type="pathway">
    <text evidence="6">Cell wall biogenesis.</text>
</comment>
<evidence type="ECO:0000256" key="11">
    <source>
        <dbReference type="ARBA" id="ARBA00084049"/>
    </source>
</evidence>
<comment type="miscellaneous">
    <text evidence="12">A lyase-type mechanism (elimination/hydration) is suggested for the cleavage of the lactyl ether bond of MurNAc 6-phosphate, with the formation of an alpha,beta-unsaturated aldehyde intermediate with (E)-stereochemistry, followed by the syn addition of water to give product.</text>
</comment>
<gene>
    <name evidence="12 14" type="primary">murQ</name>
    <name evidence="14" type="ORF">GLW04_13395</name>
</gene>
<dbReference type="Proteomes" id="UP000460949">
    <property type="component" value="Unassembled WGS sequence"/>
</dbReference>
<evidence type="ECO:0000256" key="6">
    <source>
        <dbReference type="ARBA" id="ARBA00060672"/>
    </source>
</evidence>
<dbReference type="FunFam" id="1.10.8.1080:FF:000001">
    <property type="entry name" value="N-acetylmuramic acid 6-phosphate etherase"/>
    <property type="match status" value="1"/>
</dbReference>
<keyword evidence="2 12" id="KW-0456">Lyase</keyword>
<dbReference type="Pfam" id="PF22645">
    <property type="entry name" value="GKRP_SIS_N"/>
    <property type="match status" value="1"/>
</dbReference>
<dbReference type="UniPathway" id="UPA00342"/>
<dbReference type="GO" id="GO:0046348">
    <property type="term" value="P:amino sugar catabolic process"/>
    <property type="evidence" value="ECO:0007669"/>
    <property type="project" value="InterPro"/>
</dbReference>
<comment type="caution">
    <text evidence="14">The sequence shown here is derived from an EMBL/GenBank/DDBJ whole genome shotgun (WGS) entry which is preliminary data.</text>
</comment>
<dbReference type="GO" id="GO:0097367">
    <property type="term" value="F:carbohydrate derivative binding"/>
    <property type="evidence" value="ECO:0007669"/>
    <property type="project" value="InterPro"/>
</dbReference>
<evidence type="ECO:0000256" key="8">
    <source>
        <dbReference type="ARBA" id="ARBA00067056"/>
    </source>
</evidence>
<name>A0A845DX60_9BACI</name>
<evidence type="ECO:0000256" key="4">
    <source>
        <dbReference type="ARBA" id="ARBA00051747"/>
    </source>
</evidence>
<comment type="subunit">
    <text evidence="1 12">Homodimer.</text>
</comment>
<accession>A0A845DX60</accession>
<dbReference type="HAMAP" id="MF_00068">
    <property type="entry name" value="MurQ"/>
    <property type="match status" value="1"/>
</dbReference>
<dbReference type="Gene3D" id="3.40.50.10490">
    <property type="entry name" value="Glucose-6-phosphate isomerase like protein, domain 1"/>
    <property type="match status" value="1"/>
</dbReference>
<proteinExistence type="inferred from homology"/>
<dbReference type="InterPro" id="IPR046348">
    <property type="entry name" value="SIS_dom_sf"/>
</dbReference>
<dbReference type="RefSeq" id="WP_160838097.1">
    <property type="nucleotide sequence ID" value="NZ_WMET01000003.1"/>
</dbReference>
<dbReference type="Gene3D" id="1.10.8.1080">
    <property type="match status" value="1"/>
</dbReference>
<comment type="catalytic activity">
    <reaction evidence="4 12">
        <text>N-acetyl-D-muramate 6-phosphate + H2O = N-acetyl-D-glucosamine 6-phosphate + (R)-lactate</text>
        <dbReference type="Rhea" id="RHEA:26410"/>
        <dbReference type="ChEBI" id="CHEBI:15377"/>
        <dbReference type="ChEBI" id="CHEBI:16004"/>
        <dbReference type="ChEBI" id="CHEBI:57513"/>
        <dbReference type="ChEBI" id="CHEBI:58722"/>
        <dbReference type="EC" id="4.2.1.126"/>
    </reaction>
</comment>
<comment type="pathway">
    <text evidence="12">Amino-sugar metabolism; N-acetylmuramate degradation.</text>
</comment>
<dbReference type="CDD" id="cd05007">
    <property type="entry name" value="SIS_Etherase"/>
    <property type="match status" value="1"/>
</dbReference>
<comment type="function">
    <text evidence="12">Specifically catalyzes the cleavage of the D-lactyl ether substituent of MurNAc 6-phosphate, producing GlcNAc 6-phosphate and D-lactate.</text>
</comment>
<dbReference type="InterPro" id="IPR005486">
    <property type="entry name" value="Glucokinase_regulatory_CS"/>
</dbReference>
<dbReference type="NCBIfam" id="NF003915">
    <property type="entry name" value="PRK05441.1"/>
    <property type="match status" value="1"/>
</dbReference>
<dbReference type="EMBL" id="WMET01000003">
    <property type="protein sequence ID" value="MYL20892.1"/>
    <property type="molecule type" value="Genomic_DNA"/>
</dbReference>
<dbReference type="AlphaFoldDB" id="A0A845DX60"/>
<dbReference type="InterPro" id="IPR005488">
    <property type="entry name" value="Etherase_MurQ"/>
</dbReference>
<dbReference type="PROSITE" id="PS51464">
    <property type="entry name" value="SIS"/>
    <property type="match status" value="1"/>
</dbReference>
<dbReference type="NCBIfam" id="TIGR00274">
    <property type="entry name" value="N-acetylmuramic acid 6-phosphate etherase"/>
    <property type="match status" value="1"/>
</dbReference>